<evidence type="ECO:0000313" key="3">
    <source>
        <dbReference type="Proteomes" id="UP000265520"/>
    </source>
</evidence>
<proteinExistence type="predicted"/>
<protein>
    <submittedName>
        <fullName evidence="2">Uncharacterized protein</fullName>
    </submittedName>
</protein>
<comment type="caution">
    <text evidence="2">The sequence shown here is derived from an EMBL/GenBank/DDBJ whole genome shotgun (WGS) entry which is preliminary data.</text>
</comment>
<feature type="region of interest" description="Disordered" evidence="1">
    <location>
        <begin position="1"/>
        <end position="36"/>
    </location>
</feature>
<sequence>MCLLHEYEAESPKAESEEIGGAEMLDELTTNRGELK</sequence>
<keyword evidence="3" id="KW-1185">Reference proteome</keyword>
<evidence type="ECO:0000313" key="2">
    <source>
        <dbReference type="EMBL" id="MCI73551.1"/>
    </source>
</evidence>
<name>A0A392UJ34_9FABA</name>
<accession>A0A392UJ34</accession>
<evidence type="ECO:0000256" key="1">
    <source>
        <dbReference type="SAM" id="MobiDB-lite"/>
    </source>
</evidence>
<feature type="compositionally biased region" description="Basic and acidic residues" evidence="1">
    <location>
        <begin position="1"/>
        <end position="16"/>
    </location>
</feature>
<dbReference type="AlphaFoldDB" id="A0A392UJ34"/>
<dbReference type="EMBL" id="LXQA010840931">
    <property type="protein sequence ID" value="MCI73551.1"/>
    <property type="molecule type" value="Genomic_DNA"/>
</dbReference>
<dbReference type="Proteomes" id="UP000265520">
    <property type="component" value="Unassembled WGS sequence"/>
</dbReference>
<feature type="compositionally biased region" description="Acidic residues" evidence="1">
    <location>
        <begin position="17"/>
        <end position="26"/>
    </location>
</feature>
<reference evidence="2 3" key="1">
    <citation type="journal article" date="2018" name="Front. Plant Sci.">
        <title>Red Clover (Trifolium pratense) and Zigzag Clover (T. medium) - A Picture of Genomic Similarities and Differences.</title>
        <authorList>
            <person name="Dluhosova J."/>
            <person name="Istvanek J."/>
            <person name="Nedelnik J."/>
            <person name="Repkova J."/>
        </authorList>
    </citation>
    <scope>NUCLEOTIDE SEQUENCE [LARGE SCALE GENOMIC DNA]</scope>
    <source>
        <strain evidence="3">cv. 10/8</strain>
        <tissue evidence="2">Leaf</tissue>
    </source>
</reference>
<organism evidence="2 3">
    <name type="scientific">Trifolium medium</name>
    <dbReference type="NCBI Taxonomy" id="97028"/>
    <lineage>
        <taxon>Eukaryota</taxon>
        <taxon>Viridiplantae</taxon>
        <taxon>Streptophyta</taxon>
        <taxon>Embryophyta</taxon>
        <taxon>Tracheophyta</taxon>
        <taxon>Spermatophyta</taxon>
        <taxon>Magnoliopsida</taxon>
        <taxon>eudicotyledons</taxon>
        <taxon>Gunneridae</taxon>
        <taxon>Pentapetalae</taxon>
        <taxon>rosids</taxon>
        <taxon>fabids</taxon>
        <taxon>Fabales</taxon>
        <taxon>Fabaceae</taxon>
        <taxon>Papilionoideae</taxon>
        <taxon>50 kb inversion clade</taxon>
        <taxon>NPAAA clade</taxon>
        <taxon>Hologalegina</taxon>
        <taxon>IRL clade</taxon>
        <taxon>Trifolieae</taxon>
        <taxon>Trifolium</taxon>
    </lineage>
</organism>
<feature type="non-terminal residue" evidence="2">
    <location>
        <position position="36"/>
    </location>
</feature>